<dbReference type="PANTHER" id="PTHR33539:SF1">
    <property type="entry name" value="UPF0764 PROTEIN C16ORF89"/>
    <property type="match status" value="1"/>
</dbReference>
<feature type="signal peptide" evidence="1">
    <location>
        <begin position="1"/>
        <end position="17"/>
    </location>
</feature>
<dbReference type="AlphaFoldDB" id="A0AAW2YPJ4"/>
<dbReference type="GO" id="GO:0005829">
    <property type="term" value="C:cytosol"/>
    <property type="evidence" value="ECO:0007669"/>
    <property type="project" value="TreeGrafter"/>
</dbReference>
<dbReference type="GO" id="GO:0016020">
    <property type="term" value="C:membrane"/>
    <property type="evidence" value="ECO:0007669"/>
    <property type="project" value="TreeGrafter"/>
</dbReference>
<protein>
    <submittedName>
        <fullName evidence="2">Uncharacterized protein</fullName>
    </submittedName>
</protein>
<name>A0AAW2YPJ4_9EUKA</name>
<proteinExistence type="predicted"/>
<evidence type="ECO:0000256" key="1">
    <source>
        <dbReference type="SAM" id="SignalP"/>
    </source>
</evidence>
<dbReference type="InterPro" id="IPR031751">
    <property type="entry name" value="DUF4735"/>
</dbReference>
<dbReference type="PANTHER" id="PTHR33539">
    <property type="entry name" value="UPF0764 PROTEIN C16ORF89"/>
    <property type="match status" value="1"/>
</dbReference>
<organism evidence="2 3">
    <name type="scientific">Acrasis kona</name>
    <dbReference type="NCBI Taxonomy" id="1008807"/>
    <lineage>
        <taxon>Eukaryota</taxon>
        <taxon>Discoba</taxon>
        <taxon>Heterolobosea</taxon>
        <taxon>Tetramitia</taxon>
        <taxon>Eutetramitia</taxon>
        <taxon>Acrasidae</taxon>
        <taxon>Acrasis</taxon>
    </lineage>
</organism>
<dbReference type="Pfam" id="PF15882">
    <property type="entry name" value="DUF4735"/>
    <property type="match status" value="1"/>
</dbReference>
<reference evidence="2 3" key="1">
    <citation type="submission" date="2024-03" db="EMBL/GenBank/DDBJ databases">
        <title>The Acrasis kona genome and developmental transcriptomes reveal deep origins of eukaryotic multicellular pathways.</title>
        <authorList>
            <person name="Sheikh S."/>
            <person name="Fu C.-J."/>
            <person name="Brown M.W."/>
            <person name="Baldauf S.L."/>
        </authorList>
    </citation>
    <scope>NUCLEOTIDE SEQUENCE [LARGE SCALE GENOMIC DNA]</scope>
    <source>
        <strain evidence="2 3">ATCC MYA-3509</strain>
    </source>
</reference>
<accession>A0AAW2YPJ4</accession>
<dbReference type="Proteomes" id="UP001431209">
    <property type="component" value="Unassembled WGS sequence"/>
</dbReference>
<keyword evidence="1" id="KW-0732">Signal</keyword>
<comment type="caution">
    <text evidence="2">The sequence shown here is derived from an EMBL/GenBank/DDBJ whole genome shotgun (WGS) entry which is preliminary data.</text>
</comment>
<sequence length="281" mass="32439">MKVLLTLILLFVSYSLAIVNHDALVSLSRFLKYMKKKYNLITIDTVYSLRGLQGILNGTDNVAYQKLSEEFGHLAELAIPIQKQNFPRYYSSMHKLIDKSSTFIIPTYVALPPPNITIPSEDHFDEKLSDSCITQMLNCKLSDSCENLEKKLDTNSYTLTHQILYYQLALKCKSFTKKYTKRARRLIAQMVSNMRLENKLQTKTNDIYAERIYVGIITGYYNYFVTKKIIKRLIRAQTSLGCWEGDPEEANVLYDTDSFDQCSFHTSGIVAYNIAAYLRFQ</sequence>
<evidence type="ECO:0000313" key="2">
    <source>
        <dbReference type="EMBL" id="KAL0479252.1"/>
    </source>
</evidence>
<gene>
    <name evidence="2" type="ORF">AKO1_008070</name>
</gene>
<dbReference type="EMBL" id="JAOPGA020000522">
    <property type="protein sequence ID" value="KAL0479252.1"/>
    <property type="molecule type" value="Genomic_DNA"/>
</dbReference>
<feature type="chain" id="PRO_5043867622" evidence="1">
    <location>
        <begin position="18"/>
        <end position="281"/>
    </location>
</feature>
<keyword evidence="3" id="KW-1185">Reference proteome</keyword>
<evidence type="ECO:0000313" key="3">
    <source>
        <dbReference type="Proteomes" id="UP001431209"/>
    </source>
</evidence>